<dbReference type="EMBL" id="JAHMUF010000016">
    <property type="protein sequence ID" value="KAG7192717.1"/>
    <property type="molecule type" value="Genomic_DNA"/>
</dbReference>
<proteinExistence type="predicted"/>
<protein>
    <submittedName>
        <fullName evidence="1">Uncharacterized protein</fullName>
    </submittedName>
</protein>
<reference evidence="1" key="1">
    <citation type="submission" date="2021-03" db="EMBL/GenBank/DDBJ databases">
        <authorList>
            <person name="Palmer J.M."/>
        </authorList>
    </citation>
    <scope>NUCLEOTIDE SEQUENCE</scope>
    <source>
        <strain evidence="1">ARV_011</strain>
    </source>
</reference>
<evidence type="ECO:0000313" key="1">
    <source>
        <dbReference type="EMBL" id="KAG7192717.1"/>
    </source>
</evidence>
<comment type="caution">
    <text evidence="1">The sequence shown here is derived from an EMBL/GenBank/DDBJ whole genome shotgun (WGS) entry which is preliminary data.</text>
</comment>
<dbReference type="GeneID" id="66114874"/>
<keyword evidence="2" id="KW-1185">Reference proteome</keyword>
<dbReference type="Proteomes" id="UP000790833">
    <property type="component" value="Unassembled WGS sequence"/>
</dbReference>
<dbReference type="OrthoDB" id="72772at2759"/>
<organism evidence="1 2">
    <name type="scientific">Scheffersomyces spartinae</name>
    <dbReference type="NCBI Taxonomy" id="45513"/>
    <lineage>
        <taxon>Eukaryota</taxon>
        <taxon>Fungi</taxon>
        <taxon>Dikarya</taxon>
        <taxon>Ascomycota</taxon>
        <taxon>Saccharomycotina</taxon>
        <taxon>Pichiomycetes</taxon>
        <taxon>Debaryomycetaceae</taxon>
        <taxon>Scheffersomyces</taxon>
    </lineage>
</organism>
<accession>A0A9P8AHN8</accession>
<name>A0A9P8AHN8_9ASCO</name>
<dbReference type="AlphaFoldDB" id="A0A9P8AHN8"/>
<dbReference type="RefSeq" id="XP_043048267.1">
    <property type="nucleotide sequence ID" value="XM_043192295.1"/>
</dbReference>
<evidence type="ECO:0000313" key="2">
    <source>
        <dbReference type="Proteomes" id="UP000790833"/>
    </source>
</evidence>
<gene>
    <name evidence="1" type="ORF">KQ657_001500</name>
</gene>
<sequence>MDNVRGVSLFNLHRRERDAVAGKGNGNGNATPVVMADSFIAIHSYEEDGKEGALLYLSPIAYGATSPTFNNIVMPGSAISLVVIKLYIKEFKGWSLLMVLKLDLSKLVVVSPESSTVKNHINSFIITDSAGLTYTFQKYLKASNHHHQHHQHHDNDVNARSYSRSLHPSKSYTFAQLRSLGHLVKSINEITATKGRLLKEINSFPKDHQDFLLSSEQLRFEIDLLQLDSKKLKQTNEKLASQIYNLNFKLKLIRHHTDSTMNHDTLFSVENELFDSQVSSITKNLEESVFPDTMVLLIDKFTQLNKIVPIEQNDVNGNFTILQLEFPSNTTSLLDICYNSQQWEKIEKVNVALTYIVRFMEQLATLICMRFKYPIKYIENQYFVSDVENKHYPLFYDLDKRRRRNVVRDLPFEQAISFLTKNLIILISKYIDLWNQYQTFHQSESVGHMNTPPPPPQLLRNIPFECLDNFLWSLKYLVLLVTAPSVTP</sequence>